<accession>A0A6A6QL33</accession>
<protein>
    <submittedName>
        <fullName evidence="1">Uncharacterized protein</fullName>
    </submittedName>
</protein>
<gene>
    <name evidence="1" type="ORF">BU16DRAFT_529050</name>
</gene>
<organism evidence="1 2">
    <name type="scientific">Lophium mytilinum</name>
    <dbReference type="NCBI Taxonomy" id="390894"/>
    <lineage>
        <taxon>Eukaryota</taxon>
        <taxon>Fungi</taxon>
        <taxon>Dikarya</taxon>
        <taxon>Ascomycota</taxon>
        <taxon>Pezizomycotina</taxon>
        <taxon>Dothideomycetes</taxon>
        <taxon>Pleosporomycetidae</taxon>
        <taxon>Mytilinidiales</taxon>
        <taxon>Mytilinidiaceae</taxon>
        <taxon>Lophium</taxon>
    </lineage>
</organism>
<dbReference type="AlphaFoldDB" id="A0A6A6QL33"/>
<dbReference type="EMBL" id="MU004193">
    <property type="protein sequence ID" value="KAF2492774.1"/>
    <property type="molecule type" value="Genomic_DNA"/>
</dbReference>
<proteinExistence type="predicted"/>
<evidence type="ECO:0000313" key="1">
    <source>
        <dbReference type="EMBL" id="KAF2492774.1"/>
    </source>
</evidence>
<keyword evidence="2" id="KW-1185">Reference proteome</keyword>
<evidence type="ECO:0000313" key="2">
    <source>
        <dbReference type="Proteomes" id="UP000799750"/>
    </source>
</evidence>
<reference evidence="1" key="1">
    <citation type="journal article" date="2020" name="Stud. Mycol.">
        <title>101 Dothideomycetes genomes: a test case for predicting lifestyles and emergence of pathogens.</title>
        <authorList>
            <person name="Haridas S."/>
            <person name="Albert R."/>
            <person name="Binder M."/>
            <person name="Bloem J."/>
            <person name="Labutti K."/>
            <person name="Salamov A."/>
            <person name="Andreopoulos B."/>
            <person name="Baker S."/>
            <person name="Barry K."/>
            <person name="Bills G."/>
            <person name="Bluhm B."/>
            <person name="Cannon C."/>
            <person name="Castanera R."/>
            <person name="Culley D."/>
            <person name="Daum C."/>
            <person name="Ezra D."/>
            <person name="Gonzalez J."/>
            <person name="Henrissat B."/>
            <person name="Kuo A."/>
            <person name="Liang C."/>
            <person name="Lipzen A."/>
            <person name="Lutzoni F."/>
            <person name="Magnuson J."/>
            <person name="Mondo S."/>
            <person name="Nolan M."/>
            <person name="Ohm R."/>
            <person name="Pangilinan J."/>
            <person name="Park H.-J."/>
            <person name="Ramirez L."/>
            <person name="Alfaro M."/>
            <person name="Sun H."/>
            <person name="Tritt A."/>
            <person name="Yoshinaga Y."/>
            <person name="Zwiers L.-H."/>
            <person name="Turgeon B."/>
            <person name="Goodwin S."/>
            <person name="Spatafora J."/>
            <person name="Crous P."/>
            <person name="Grigoriev I."/>
        </authorList>
    </citation>
    <scope>NUCLEOTIDE SEQUENCE</scope>
    <source>
        <strain evidence="1">CBS 269.34</strain>
    </source>
</reference>
<sequence>MITACEPIGAIVHSDTTSTLCWLVAGCTSPRCWSERLQMHAAVLLSRWACNSDSKNEDPFGCSRGSGRFGRDLQAPARISCNSSCSRRPLSRKGESSVVSERWVPAQHTLTVVISRPHLGSLRSFDPLDHGAVAPRRIPRLQLTANICSCCRRRPMVLLIVMAMVMLSTRARRRA</sequence>
<name>A0A6A6QL33_9PEZI</name>
<dbReference type="Proteomes" id="UP000799750">
    <property type="component" value="Unassembled WGS sequence"/>
</dbReference>